<reference evidence="1" key="1">
    <citation type="submission" date="2019-08" db="EMBL/GenBank/DDBJ databases">
        <authorList>
            <person name="Kucharzyk K."/>
            <person name="Murdoch R.W."/>
            <person name="Higgins S."/>
            <person name="Loffler F."/>
        </authorList>
    </citation>
    <scope>NUCLEOTIDE SEQUENCE</scope>
</reference>
<name>A0A644YBY7_9ZZZZ</name>
<comment type="caution">
    <text evidence="1">The sequence shown here is derived from an EMBL/GenBank/DDBJ whole genome shotgun (WGS) entry which is preliminary data.</text>
</comment>
<evidence type="ECO:0000313" key="1">
    <source>
        <dbReference type="EMBL" id="MPM23634.1"/>
    </source>
</evidence>
<dbReference type="EMBL" id="VSSQ01004078">
    <property type="protein sequence ID" value="MPM23634.1"/>
    <property type="molecule type" value="Genomic_DNA"/>
</dbReference>
<dbReference type="AlphaFoldDB" id="A0A644YBY7"/>
<gene>
    <name evidence="1" type="ORF">SDC9_70108</name>
</gene>
<accession>A0A644YBY7</accession>
<proteinExistence type="predicted"/>
<sequence>MRTGSRDGRVDGDGVFNTTATPRIIVTTVTIVTPQEKYK</sequence>
<protein>
    <submittedName>
        <fullName evidence="1">Uncharacterized protein</fullName>
    </submittedName>
</protein>
<organism evidence="1">
    <name type="scientific">bioreactor metagenome</name>
    <dbReference type="NCBI Taxonomy" id="1076179"/>
    <lineage>
        <taxon>unclassified sequences</taxon>
        <taxon>metagenomes</taxon>
        <taxon>ecological metagenomes</taxon>
    </lineage>
</organism>